<keyword evidence="5" id="KW-1278">Translocase</keyword>
<evidence type="ECO:0000256" key="5">
    <source>
        <dbReference type="ARBA" id="ARBA00022967"/>
    </source>
</evidence>
<feature type="domain" description="ABC transporter" evidence="7">
    <location>
        <begin position="14"/>
        <end position="207"/>
    </location>
</feature>
<keyword evidence="2" id="KW-0547">Nucleotide-binding</keyword>
<reference evidence="9" key="1">
    <citation type="journal article" date="2019" name="Int. J. Syst. Evol. Microbiol.">
        <title>The Global Catalogue of Microorganisms (GCM) 10K type strain sequencing project: providing services to taxonomists for standard genome sequencing and annotation.</title>
        <authorList>
            <consortium name="The Broad Institute Genomics Platform"/>
            <consortium name="The Broad Institute Genome Sequencing Center for Infectious Disease"/>
            <person name="Wu L."/>
            <person name="Ma J."/>
        </authorList>
    </citation>
    <scope>NUCLEOTIDE SEQUENCE [LARGE SCALE GENOMIC DNA]</scope>
    <source>
        <strain evidence="9">CGMCC-1.15741</strain>
    </source>
</reference>
<dbReference type="InterPro" id="IPR003593">
    <property type="entry name" value="AAA+_ATPase"/>
</dbReference>
<dbReference type="Gene3D" id="3.40.50.300">
    <property type="entry name" value="P-loop containing nucleotide triphosphate hydrolases"/>
    <property type="match status" value="1"/>
</dbReference>
<dbReference type="PROSITE" id="PS00211">
    <property type="entry name" value="ABC_TRANSPORTER_1"/>
    <property type="match status" value="1"/>
</dbReference>
<dbReference type="InterPro" id="IPR005895">
    <property type="entry name" value="ABC_transptr_haem_export_CcmA"/>
</dbReference>
<dbReference type="InterPro" id="IPR003439">
    <property type="entry name" value="ABC_transporter-like_ATP-bd"/>
</dbReference>
<evidence type="ECO:0000259" key="7">
    <source>
        <dbReference type="PROSITE" id="PS50893"/>
    </source>
</evidence>
<evidence type="ECO:0000256" key="6">
    <source>
        <dbReference type="ARBA" id="ARBA00023136"/>
    </source>
</evidence>
<dbReference type="InterPro" id="IPR027417">
    <property type="entry name" value="P-loop_NTPase"/>
</dbReference>
<dbReference type="PROSITE" id="PS50893">
    <property type="entry name" value="ABC_TRANSPORTER_2"/>
    <property type="match status" value="1"/>
</dbReference>
<keyword evidence="9" id="KW-1185">Reference proteome</keyword>
<accession>A0ABW1S9J5</accession>
<dbReference type="Pfam" id="PF00005">
    <property type="entry name" value="ABC_tran"/>
    <property type="match status" value="1"/>
</dbReference>
<keyword evidence="1" id="KW-0813">Transport</keyword>
<evidence type="ECO:0000256" key="3">
    <source>
        <dbReference type="ARBA" id="ARBA00022748"/>
    </source>
</evidence>
<dbReference type="EMBL" id="JBHSSW010000009">
    <property type="protein sequence ID" value="MFC6198209.1"/>
    <property type="molecule type" value="Genomic_DNA"/>
</dbReference>
<dbReference type="SMART" id="SM00382">
    <property type="entry name" value="AAA"/>
    <property type="match status" value="1"/>
</dbReference>
<name>A0ABW1S9J5_9PROT</name>
<sequence>MNLSNRESPPDFGLKIISLTGARGYNLLFSGLTVDVAPGNFVALVGPNGSGKTTLLRMLAGLITPEAGEIERPPEVREQGPFYLGHESGLRPNETPLSHLKDWADLHHATSAGISAAIERVGLTERAMVPAHALSAGQKRRLCLARTLVAPRQLWLLDEPAAALDLHGQMLLCALIREHVAQGGICVAALHDPLDIEPDLTINLKDYQP</sequence>
<dbReference type="PANTHER" id="PTHR43499:SF1">
    <property type="entry name" value="ABC TRANSPORTER I FAMILY MEMBER 1"/>
    <property type="match status" value="1"/>
</dbReference>
<evidence type="ECO:0000256" key="1">
    <source>
        <dbReference type="ARBA" id="ARBA00022448"/>
    </source>
</evidence>
<dbReference type="Proteomes" id="UP001596303">
    <property type="component" value="Unassembled WGS sequence"/>
</dbReference>
<evidence type="ECO:0000256" key="2">
    <source>
        <dbReference type="ARBA" id="ARBA00022741"/>
    </source>
</evidence>
<keyword evidence="3" id="KW-0201">Cytochrome c-type biogenesis</keyword>
<gene>
    <name evidence="8" type="primary">ccmA</name>
    <name evidence="8" type="ORF">ACFQDM_08970</name>
</gene>
<evidence type="ECO:0000313" key="8">
    <source>
        <dbReference type="EMBL" id="MFC6198209.1"/>
    </source>
</evidence>
<keyword evidence="4 8" id="KW-0067">ATP-binding</keyword>
<organism evidence="8 9">
    <name type="scientific">Ponticaulis profundi</name>
    <dbReference type="NCBI Taxonomy" id="2665222"/>
    <lineage>
        <taxon>Bacteria</taxon>
        <taxon>Pseudomonadati</taxon>
        <taxon>Pseudomonadota</taxon>
        <taxon>Alphaproteobacteria</taxon>
        <taxon>Hyphomonadales</taxon>
        <taxon>Hyphomonadaceae</taxon>
        <taxon>Ponticaulis</taxon>
    </lineage>
</organism>
<evidence type="ECO:0000313" key="9">
    <source>
        <dbReference type="Proteomes" id="UP001596303"/>
    </source>
</evidence>
<comment type="caution">
    <text evidence="8">The sequence shown here is derived from an EMBL/GenBank/DDBJ whole genome shotgun (WGS) entry which is preliminary data.</text>
</comment>
<keyword evidence="6" id="KW-0472">Membrane</keyword>
<dbReference type="PANTHER" id="PTHR43499">
    <property type="entry name" value="ABC TRANSPORTER I FAMILY MEMBER 1"/>
    <property type="match status" value="1"/>
</dbReference>
<proteinExistence type="predicted"/>
<evidence type="ECO:0000256" key="4">
    <source>
        <dbReference type="ARBA" id="ARBA00022840"/>
    </source>
</evidence>
<dbReference type="InterPro" id="IPR017871">
    <property type="entry name" value="ABC_transporter-like_CS"/>
</dbReference>
<dbReference type="SUPFAM" id="SSF52540">
    <property type="entry name" value="P-loop containing nucleoside triphosphate hydrolases"/>
    <property type="match status" value="1"/>
</dbReference>
<protein>
    <submittedName>
        <fullName evidence="8">Heme ABC exporter ATP-binding protein CcmA</fullName>
    </submittedName>
</protein>
<dbReference type="NCBIfam" id="TIGR01189">
    <property type="entry name" value="ccmA"/>
    <property type="match status" value="1"/>
</dbReference>
<dbReference type="GO" id="GO:0005524">
    <property type="term" value="F:ATP binding"/>
    <property type="evidence" value="ECO:0007669"/>
    <property type="project" value="UniProtKB-KW"/>
</dbReference>